<gene>
    <name evidence="1" type="ORF">BpHYR1_039586</name>
</gene>
<evidence type="ECO:0000313" key="2">
    <source>
        <dbReference type="Proteomes" id="UP000276133"/>
    </source>
</evidence>
<dbReference type="EMBL" id="REGN01005706">
    <property type="protein sequence ID" value="RNA12365.1"/>
    <property type="molecule type" value="Genomic_DNA"/>
</dbReference>
<accession>A0A3M7QMZ7</accession>
<proteinExistence type="predicted"/>
<dbReference type="Proteomes" id="UP000276133">
    <property type="component" value="Unassembled WGS sequence"/>
</dbReference>
<comment type="caution">
    <text evidence="1">The sequence shown here is derived from an EMBL/GenBank/DDBJ whole genome shotgun (WGS) entry which is preliminary data.</text>
</comment>
<reference evidence="1 2" key="1">
    <citation type="journal article" date="2018" name="Sci. Rep.">
        <title>Genomic signatures of local adaptation to the degree of environmental predictability in rotifers.</title>
        <authorList>
            <person name="Franch-Gras L."/>
            <person name="Hahn C."/>
            <person name="Garcia-Roger E.M."/>
            <person name="Carmona M.J."/>
            <person name="Serra M."/>
            <person name="Gomez A."/>
        </authorList>
    </citation>
    <scope>NUCLEOTIDE SEQUENCE [LARGE SCALE GENOMIC DNA]</scope>
    <source>
        <strain evidence="1">HYR1</strain>
    </source>
</reference>
<dbReference type="OrthoDB" id="10516594at2759"/>
<protein>
    <submittedName>
        <fullName evidence="1">Uncharacterized protein</fullName>
    </submittedName>
</protein>
<name>A0A3M7QMZ7_BRAPC</name>
<evidence type="ECO:0000313" key="1">
    <source>
        <dbReference type="EMBL" id="RNA12365.1"/>
    </source>
</evidence>
<organism evidence="1 2">
    <name type="scientific">Brachionus plicatilis</name>
    <name type="common">Marine rotifer</name>
    <name type="synonym">Brachionus muelleri</name>
    <dbReference type="NCBI Taxonomy" id="10195"/>
    <lineage>
        <taxon>Eukaryota</taxon>
        <taxon>Metazoa</taxon>
        <taxon>Spiralia</taxon>
        <taxon>Gnathifera</taxon>
        <taxon>Rotifera</taxon>
        <taxon>Eurotatoria</taxon>
        <taxon>Monogononta</taxon>
        <taxon>Pseudotrocha</taxon>
        <taxon>Ploima</taxon>
        <taxon>Brachionidae</taxon>
        <taxon>Brachionus</taxon>
    </lineage>
</organism>
<keyword evidence="2" id="KW-1185">Reference proteome</keyword>
<dbReference type="AlphaFoldDB" id="A0A3M7QMZ7"/>
<sequence length="94" mass="11275">MHIKLGYIEVWLAEKKWISNDIKEFLTHPYRIPLFSDACFNTMEKEAIEKPICNKSTTEKVKKTLSNKRSSVKCPECDNYFERRELKIHMTRKH</sequence>